<comment type="caution">
    <text evidence="3">The sequence shown here is derived from an EMBL/GenBank/DDBJ whole genome shotgun (WGS) entry which is preliminary data.</text>
</comment>
<dbReference type="AlphaFoldDB" id="A0A814BA71"/>
<dbReference type="Proteomes" id="UP000663845">
    <property type="component" value="Unassembled WGS sequence"/>
</dbReference>
<evidence type="ECO:0000256" key="1">
    <source>
        <dbReference type="SAM" id="MobiDB-lite"/>
    </source>
</evidence>
<evidence type="ECO:0000256" key="2">
    <source>
        <dbReference type="SAM" id="SignalP"/>
    </source>
</evidence>
<organism evidence="3 5">
    <name type="scientific">Adineta steineri</name>
    <dbReference type="NCBI Taxonomy" id="433720"/>
    <lineage>
        <taxon>Eukaryota</taxon>
        <taxon>Metazoa</taxon>
        <taxon>Spiralia</taxon>
        <taxon>Gnathifera</taxon>
        <taxon>Rotifera</taxon>
        <taxon>Eurotatoria</taxon>
        <taxon>Bdelloidea</taxon>
        <taxon>Adinetida</taxon>
        <taxon>Adinetidae</taxon>
        <taxon>Adineta</taxon>
    </lineage>
</organism>
<accession>A0A814BA71</accession>
<protein>
    <submittedName>
        <fullName evidence="3">Uncharacterized protein</fullName>
    </submittedName>
</protein>
<evidence type="ECO:0000313" key="4">
    <source>
        <dbReference type="EMBL" id="CAF3861831.1"/>
    </source>
</evidence>
<gene>
    <name evidence="3" type="ORF">JYZ213_LOCUS11732</name>
    <name evidence="4" type="ORF">OXD698_LOCUS21860</name>
</gene>
<keyword evidence="2" id="KW-0732">Signal</keyword>
<sequence>MRTYYIFLSISMLLVSIQYSNCAPRKIRSLDNDKFNSIVENFVDNLKSFIHDDNTMNDNNELSEQRQKVIDALDIISKSKESNSDSDEQENLDKQEIVSNYIDIDHHNVPENSEEN</sequence>
<name>A0A814BA71_9BILA</name>
<evidence type="ECO:0000313" key="3">
    <source>
        <dbReference type="EMBL" id="CAF0923192.1"/>
    </source>
</evidence>
<dbReference type="Proteomes" id="UP000663844">
    <property type="component" value="Unassembled WGS sequence"/>
</dbReference>
<proteinExistence type="predicted"/>
<reference evidence="3" key="1">
    <citation type="submission" date="2021-02" db="EMBL/GenBank/DDBJ databases">
        <authorList>
            <person name="Nowell W R."/>
        </authorList>
    </citation>
    <scope>NUCLEOTIDE SEQUENCE</scope>
</reference>
<feature type="chain" id="PRO_5036223897" evidence="2">
    <location>
        <begin position="23"/>
        <end position="116"/>
    </location>
</feature>
<evidence type="ECO:0000313" key="5">
    <source>
        <dbReference type="Proteomes" id="UP000663845"/>
    </source>
</evidence>
<feature type="signal peptide" evidence="2">
    <location>
        <begin position="1"/>
        <end position="22"/>
    </location>
</feature>
<dbReference type="EMBL" id="CAJOAZ010001823">
    <property type="protein sequence ID" value="CAF3861831.1"/>
    <property type="molecule type" value="Genomic_DNA"/>
</dbReference>
<dbReference type="EMBL" id="CAJNOG010000089">
    <property type="protein sequence ID" value="CAF0923192.1"/>
    <property type="molecule type" value="Genomic_DNA"/>
</dbReference>
<feature type="region of interest" description="Disordered" evidence="1">
    <location>
        <begin position="79"/>
        <end position="116"/>
    </location>
</feature>